<protein>
    <recommendedName>
        <fullName evidence="4">Ribosomal protein S14</fullName>
    </recommendedName>
</protein>
<reference evidence="2 3" key="1">
    <citation type="submission" date="2016-01" db="EMBL/GenBank/DDBJ databases">
        <authorList>
            <person name="Oliw E.H."/>
        </authorList>
    </citation>
    <scope>NUCLEOTIDE SEQUENCE [LARGE SCALE GENOMIC DNA]</scope>
    <source>
        <strain evidence="2">LMG 27134</strain>
    </source>
</reference>
<evidence type="ECO:0000313" key="3">
    <source>
        <dbReference type="Proteomes" id="UP000054683"/>
    </source>
</evidence>
<gene>
    <name evidence="2" type="ORF">AWB69_01222</name>
</gene>
<dbReference type="OrthoDB" id="9152922at2"/>
<organism evidence="2 3">
    <name type="scientific">Caballeronia udeis</name>
    <dbReference type="NCBI Taxonomy" id="1232866"/>
    <lineage>
        <taxon>Bacteria</taxon>
        <taxon>Pseudomonadati</taxon>
        <taxon>Pseudomonadota</taxon>
        <taxon>Betaproteobacteria</taxon>
        <taxon>Burkholderiales</taxon>
        <taxon>Burkholderiaceae</taxon>
        <taxon>Caballeronia</taxon>
    </lineage>
</organism>
<dbReference type="InterPro" id="IPR021769">
    <property type="entry name" value="DUF3331"/>
</dbReference>
<proteinExistence type="predicted"/>
<feature type="region of interest" description="Disordered" evidence="1">
    <location>
        <begin position="38"/>
        <end position="58"/>
    </location>
</feature>
<sequence length="140" mass="15651">MEEVNPWSQVVSLLSHLSGGEDNAGGESWRIVQTRGTRTGHKEMPGEAHQAMSHPDSRNRVTAIERQDDVSALISWCDPTMCHYVDQVWRQIVARSNGYCALTGKPIRRGDAVFMPSVRGRPRPANHDEMILATELERTG</sequence>
<evidence type="ECO:0008006" key="4">
    <source>
        <dbReference type="Google" id="ProtNLM"/>
    </source>
</evidence>
<dbReference type="RefSeq" id="WP_075643866.1">
    <property type="nucleotide sequence ID" value="NZ_FCOK02000005.1"/>
</dbReference>
<evidence type="ECO:0000313" key="2">
    <source>
        <dbReference type="EMBL" id="SAL19536.1"/>
    </source>
</evidence>
<name>A0A158FHW4_9BURK</name>
<evidence type="ECO:0000256" key="1">
    <source>
        <dbReference type="SAM" id="MobiDB-lite"/>
    </source>
</evidence>
<dbReference type="EMBL" id="FCOK02000005">
    <property type="protein sequence ID" value="SAL19536.1"/>
    <property type="molecule type" value="Genomic_DNA"/>
</dbReference>
<dbReference type="AlphaFoldDB" id="A0A158FHW4"/>
<accession>A0A158FHW4</accession>
<dbReference type="Proteomes" id="UP000054683">
    <property type="component" value="Unassembled WGS sequence"/>
</dbReference>
<dbReference type="Pfam" id="PF11811">
    <property type="entry name" value="DUF3331"/>
    <property type="match status" value="1"/>
</dbReference>